<reference evidence="2 3" key="1">
    <citation type="journal article" date="2020" name="ISME J.">
        <title>Enrichment and physiological characterization of a novel comammox Nitrospira indicates ammonium inhibition of complete nitrification.</title>
        <authorList>
            <person name="Sakoula D."/>
            <person name="Koch H."/>
            <person name="Frank J."/>
            <person name="Jetten M.S.M."/>
            <person name="van Kessel M.A.H.J."/>
            <person name="Lucker S."/>
        </authorList>
    </citation>
    <scope>NUCLEOTIDE SEQUENCE [LARGE SCALE GENOMIC DNA]</scope>
    <source>
        <strain evidence="2">Comreactor17</strain>
    </source>
</reference>
<dbReference type="InterPro" id="IPR050194">
    <property type="entry name" value="Glycosyltransferase_grp1"/>
</dbReference>
<sequence>MAIQKVVHIITRLDRGGSARNTMLTALGHDRSHFEPVVITGETGSWDAQGGHIATIENLRLLEKESIRHHMVASLVRHISPLSDLRALWHLVRLLQEERPHIVHTHTSKAGVLGRVAAWIAGIPVIIHTPHGHVFYGHFSTVPSWIFLQLERALAWKTDRLIGLTSAEKQEHLERGVGQVNRFAVVASGIDLDRFRKARANGKVIPDWFECPPHAQIIGSVGWLTDIKGHRFLVDAVALLRQTHHNLHLVIIGTGNQHDKLLRQAENAGIGQAVHLLGHREDIEVCLAGLDYFVLPSLNEGMGRALIEAMAAGLPVVASRVGGIPSFIEDGKNGLLVPAGDNSTLANALRRLLDDPTWSHELGIRAMRSIGTNYGIPAMVQAIESTYREAAAGHA</sequence>
<accession>A0A7S8IZD3</accession>
<evidence type="ECO:0000259" key="1">
    <source>
        <dbReference type="Pfam" id="PF13579"/>
    </source>
</evidence>
<dbReference type="EMBL" id="CP047423">
    <property type="protein sequence ID" value="QPD04111.1"/>
    <property type="molecule type" value="Genomic_DNA"/>
</dbReference>
<dbReference type="InterPro" id="IPR028098">
    <property type="entry name" value="Glyco_trans_4-like_N"/>
</dbReference>
<name>A0A7S8IZD3_9BACT</name>
<dbReference type="SUPFAM" id="SSF53756">
    <property type="entry name" value="UDP-Glycosyltransferase/glycogen phosphorylase"/>
    <property type="match status" value="1"/>
</dbReference>
<organism evidence="2 3">
    <name type="scientific">Candidatus Nitrospira kreftii</name>
    <dbReference type="NCBI Taxonomy" id="2652173"/>
    <lineage>
        <taxon>Bacteria</taxon>
        <taxon>Pseudomonadati</taxon>
        <taxon>Nitrospirota</taxon>
        <taxon>Nitrospiria</taxon>
        <taxon>Nitrospirales</taxon>
        <taxon>Nitrospiraceae</taxon>
        <taxon>Nitrospira</taxon>
    </lineage>
</organism>
<dbReference type="CDD" id="cd03808">
    <property type="entry name" value="GT4_CapM-like"/>
    <property type="match status" value="1"/>
</dbReference>
<dbReference type="Gene3D" id="3.40.50.2000">
    <property type="entry name" value="Glycogen Phosphorylase B"/>
    <property type="match status" value="2"/>
</dbReference>
<protein>
    <recommendedName>
        <fullName evidence="1">Glycosyltransferase subfamily 4-like N-terminal domain-containing protein</fullName>
    </recommendedName>
</protein>
<dbReference type="Proteomes" id="UP000593737">
    <property type="component" value="Chromosome"/>
</dbReference>
<dbReference type="Pfam" id="PF13579">
    <property type="entry name" value="Glyco_trans_4_4"/>
    <property type="match status" value="1"/>
</dbReference>
<dbReference type="PANTHER" id="PTHR45947">
    <property type="entry name" value="SULFOQUINOVOSYL TRANSFERASE SQD2"/>
    <property type="match status" value="1"/>
</dbReference>
<evidence type="ECO:0000313" key="3">
    <source>
        <dbReference type="Proteomes" id="UP000593737"/>
    </source>
</evidence>
<dbReference type="KEGG" id="nkf:Nkreftii_001885"/>
<feature type="domain" description="Glycosyltransferase subfamily 4-like N-terminal" evidence="1">
    <location>
        <begin position="16"/>
        <end position="185"/>
    </location>
</feature>
<gene>
    <name evidence="2" type="ORF">Nkreftii_001885</name>
</gene>
<dbReference type="AlphaFoldDB" id="A0A7S8IZD3"/>
<dbReference type="Pfam" id="PF13692">
    <property type="entry name" value="Glyco_trans_1_4"/>
    <property type="match status" value="1"/>
</dbReference>
<proteinExistence type="predicted"/>
<dbReference type="GO" id="GO:0016758">
    <property type="term" value="F:hexosyltransferase activity"/>
    <property type="evidence" value="ECO:0007669"/>
    <property type="project" value="TreeGrafter"/>
</dbReference>
<dbReference type="PANTHER" id="PTHR45947:SF3">
    <property type="entry name" value="SULFOQUINOVOSYL TRANSFERASE SQD2"/>
    <property type="match status" value="1"/>
</dbReference>
<evidence type="ECO:0000313" key="2">
    <source>
        <dbReference type="EMBL" id="QPD04111.1"/>
    </source>
</evidence>